<dbReference type="SUPFAM" id="SSF47473">
    <property type="entry name" value="EF-hand"/>
    <property type="match status" value="1"/>
</dbReference>
<dbReference type="PANTHER" id="PTHR10827">
    <property type="entry name" value="RETICULOCALBIN"/>
    <property type="match status" value="1"/>
</dbReference>
<name>A0A3M7S7T3_BRAPC</name>
<evidence type="ECO:0000313" key="7">
    <source>
        <dbReference type="Proteomes" id="UP000276133"/>
    </source>
</evidence>
<comment type="caution">
    <text evidence="6">The sequence shown here is derived from an EMBL/GenBank/DDBJ whole genome shotgun (WGS) entry which is preliminary data.</text>
</comment>
<feature type="chain" id="PRO_5017945262" evidence="4">
    <location>
        <begin position="18"/>
        <end position="305"/>
    </location>
</feature>
<keyword evidence="3" id="KW-0106">Calcium</keyword>
<gene>
    <name evidence="6" type="ORF">BpHYR1_039652</name>
</gene>
<reference evidence="6 7" key="1">
    <citation type="journal article" date="2018" name="Sci. Rep.">
        <title>Genomic signatures of local adaptation to the degree of environmental predictability in rotifers.</title>
        <authorList>
            <person name="Franch-Gras L."/>
            <person name="Hahn C."/>
            <person name="Garcia-Roger E.M."/>
            <person name="Carmona M.J."/>
            <person name="Serra M."/>
            <person name="Gomez A."/>
        </authorList>
    </citation>
    <scope>NUCLEOTIDE SEQUENCE [LARGE SCALE GENOMIC DNA]</scope>
    <source>
        <strain evidence="6">HYR1</strain>
    </source>
</reference>
<dbReference type="Gene3D" id="1.10.238.10">
    <property type="entry name" value="EF-hand"/>
    <property type="match status" value="1"/>
</dbReference>
<dbReference type="InterPro" id="IPR018247">
    <property type="entry name" value="EF_Hand_1_Ca_BS"/>
</dbReference>
<keyword evidence="1" id="KW-0479">Metal-binding</keyword>
<evidence type="ECO:0000256" key="1">
    <source>
        <dbReference type="ARBA" id="ARBA00022723"/>
    </source>
</evidence>
<dbReference type="PROSITE" id="PS00018">
    <property type="entry name" value="EF_HAND_1"/>
    <property type="match status" value="2"/>
</dbReference>
<evidence type="ECO:0000256" key="3">
    <source>
        <dbReference type="ARBA" id="ARBA00022837"/>
    </source>
</evidence>
<evidence type="ECO:0000313" key="6">
    <source>
        <dbReference type="EMBL" id="RNA31831.1"/>
    </source>
</evidence>
<evidence type="ECO:0000256" key="2">
    <source>
        <dbReference type="ARBA" id="ARBA00022737"/>
    </source>
</evidence>
<organism evidence="6 7">
    <name type="scientific">Brachionus plicatilis</name>
    <name type="common">Marine rotifer</name>
    <name type="synonym">Brachionus muelleri</name>
    <dbReference type="NCBI Taxonomy" id="10195"/>
    <lineage>
        <taxon>Eukaryota</taxon>
        <taxon>Metazoa</taxon>
        <taxon>Spiralia</taxon>
        <taxon>Gnathifera</taxon>
        <taxon>Rotifera</taxon>
        <taxon>Eurotatoria</taxon>
        <taxon>Monogononta</taxon>
        <taxon>Pseudotrocha</taxon>
        <taxon>Ploima</taxon>
        <taxon>Brachionidae</taxon>
        <taxon>Brachionus</taxon>
    </lineage>
</organism>
<dbReference type="GO" id="GO:0005783">
    <property type="term" value="C:endoplasmic reticulum"/>
    <property type="evidence" value="ECO:0007669"/>
    <property type="project" value="TreeGrafter"/>
</dbReference>
<dbReference type="GO" id="GO:0005509">
    <property type="term" value="F:calcium ion binding"/>
    <property type="evidence" value="ECO:0007669"/>
    <property type="project" value="InterPro"/>
</dbReference>
<protein>
    <submittedName>
        <fullName evidence="6">Calumenin (Crocalbin)</fullName>
    </submittedName>
</protein>
<dbReference type="InterPro" id="IPR002048">
    <property type="entry name" value="EF_hand_dom"/>
</dbReference>
<dbReference type="STRING" id="10195.A0A3M7S7T3"/>
<dbReference type="InterPro" id="IPR011992">
    <property type="entry name" value="EF-hand-dom_pair"/>
</dbReference>
<feature type="signal peptide" evidence="4">
    <location>
        <begin position="1"/>
        <end position="17"/>
    </location>
</feature>
<feature type="domain" description="EF-hand" evidence="5">
    <location>
        <begin position="180"/>
        <end position="206"/>
    </location>
</feature>
<dbReference type="OrthoDB" id="293868at2759"/>
<proteinExistence type="predicted"/>
<dbReference type="EMBL" id="REGN01001893">
    <property type="protein sequence ID" value="RNA31831.1"/>
    <property type="molecule type" value="Genomic_DNA"/>
</dbReference>
<dbReference type="AlphaFoldDB" id="A0A3M7S7T3"/>
<dbReference type="PROSITE" id="PS50222">
    <property type="entry name" value="EF_HAND_2"/>
    <property type="match status" value="1"/>
</dbReference>
<keyword evidence="2" id="KW-0677">Repeat</keyword>
<dbReference type="Pfam" id="PF13499">
    <property type="entry name" value="EF-hand_7"/>
    <property type="match status" value="1"/>
</dbReference>
<dbReference type="PANTHER" id="PTHR10827:SF98">
    <property type="entry name" value="45 KDA CALCIUM-BINDING PROTEIN"/>
    <property type="match status" value="1"/>
</dbReference>
<evidence type="ECO:0000256" key="4">
    <source>
        <dbReference type="SAM" id="SignalP"/>
    </source>
</evidence>
<accession>A0A3M7S7T3</accession>
<evidence type="ECO:0000259" key="5">
    <source>
        <dbReference type="PROSITE" id="PS50222"/>
    </source>
</evidence>
<dbReference type="Proteomes" id="UP000276133">
    <property type="component" value="Unassembled WGS sequence"/>
</dbReference>
<keyword evidence="7" id="KW-1185">Reference proteome</keyword>
<keyword evidence="4" id="KW-0732">Signal</keyword>
<sequence length="305" mass="35937">MIEKTFIFIYSLTLVCADIEYAVEDSRDGDLSNQAFTNLENELCQDEHLWKYLRNKIDKNNDSVITIGEMEDYLWKRTKELNLEEMDKQLAKIVPGQEKKISFEAHVKNVFEEIDDLNSLDAPSTDEDTKDLKILFTIEKNMWIHLAGGVDQKMDLEKFYQLTYPHEFPEIKTLNERLTFEAYDTDKNGFLSVDEFLEFSKDVDETIVKEKRKKFTKKIDLNADNRLDLNEFKKWNQLIAPSLTEIINDERNYLLNCCDENDDLKFNQVEVDRNCESFLHSLVTNYSLDIRKAPSKPNNKMYTKS</sequence>